<protein>
    <submittedName>
        <fullName evidence="2">Uncharacterized protein</fullName>
    </submittedName>
</protein>
<organism evidence="2 3">
    <name type="scientific">Kocuria gwangalliensis</name>
    <dbReference type="NCBI Taxonomy" id="501592"/>
    <lineage>
        <taxon>Bacteria</taxon>
        <taxon>Bacillati</taxon>
        <taxon>Actinomycetota</taxon>
        <taxon>Actinomycetes</taxon>
        <taxon>Micrococcales</taxon>
        <taxon>Micrococcaceae</taxon>
        <taxon>Kocuria</taxon>
    </lineage>
</organism>
<evidence type="ECO:0000313" key="2">
    <source>
        <dbReference type="EMBL" id="GAA4691376.1"/>
    </source>
</evidence>
<accession>A0ABP8WKP8</accession>
<keyword evidence="3" id="KW-1185">Reference proteome</keyword>
<name>A0ABP8WKP8_9MICC</name>
<feature type="region of interest" description="Disordered" evidence="1">
    <location>
        <begin position="15"/>
        <end position="36"/>
    </location>
</feature>
<evidence type="ECO:0000313" key="3">
    <source>
        <dbReference type="Proteomes" id="UP001501446"/>
    </source>
</evidence>
<comment type="caution">
    <text evidence="2">The sequence shown here is derived from an EMBL/GenBank/DDBJ whole genome shotgun (WGS) entry which is preliminary data.</text>
</comment>
<reference evidence="3" key="1">
    <citation type="journal article" date="2019" name="Int. J. Syst. Evol. Microbiol.">
        <title>The Global Catalogue of Microorganisms (GCM) 10K type strain sequencing project: providing services to taxonomists for standard genome sequencing and annotation.</title>
        <authorList>
            <consortium name="The Broad Institute Genomics Platform"/>
            <consortium name="The Broad Institute Genome Sequencing Center for Infectious Disease"/>
            <person name="Wu L."/>
            <person name="Ma J."/>
        </authorList>
    </citation>
    <scope>NUCLEOTIDE SEQUENCE [LARGE SCALE GENOMIC DNA]</scope>
    <source>
        <strain evidence="3">JCM 18958</strain>
    </source>
</reference>
<proteinExistence type="predicted"/>
<sequence length="116" mass="12278">MFALLAVPGAVPKLQGLKPNKTGSGQEDAEESDVEKIGGNPVARIGVAAGVGAATYGLFRFSFWLDGAAEHGLRKLRVPYPRVVMGVGVAAIHALTDEFDRRYDARGDQSPPSDAR</sequence>
<dbReference type="Proteomes" id="UP001501446">
    <property type="component" value="Unassembled WGS sequence"/>
</dbReference>
<dbReference type="EMBL" id="BAABLN010000005">
    <property type="protein sequence ID" value="GAA4691376.1"/>
    <property type="molecule type" value="Genomic_DNA"/>
</dbReference>
<gene>
    <name evidence="2" type="ORF">GCM10025781_05500</name>
</gene>
<evidence type="ECO:0000256" key="1">
    <source>
        <dbReference type="SAM" id="MobiDB-lite"/>
    </source>
</evidence>